<gene>
    <name evidence="2" type="ORF">BD324DRAFT_651404</name>
</gene>
<reference evidence="2 3" key="1">
    <citation type="submission" date="2017-03" db="EMBL/GenBank/DDBJ databases">
        <title>Widespread Adenine N6-methylation of Active Genes in Fungi.</title>
        <authorList>
            <consortium name="DOE Joint Genome Institute"/>
            <person name="Mondo S.J."/>
            <person name="Dannebaum R.O."/>
            <person name="Kuo R.C."/>
            <person name="Louie K.B."/>
            <person name="Bewick A.J."/>
            <person name="Labutti K."/>
            <person name="Haridas S."/>
            <person name="Kuo A."/>
            <person name="Salamov A."/>
            <person name="Ahrendt S.R."/>
            <person name="Lau R."/>
            <person name="Bowen B.P."/>
            <person name="Lipzen A."/>
            <person name="Sullivan W."/>
            <person name="Andreopoulos W.B."/>
            <person name="Clum A."/>
            <person name="Lindquist E."/>
            <person name="Daum C."/>
            <person name="Northen T.R."/>
            <person name="Ramamoorthy G."/>
            <person name="Schmitz R.J."/>
            <person name="Gryganskyi A."/>
            <person name="Culley D."/>
            <person name="Magnuson J."/>
            <person name="James T.Y."/>
            <person name="O'Malley M.A."/>
            <person name="Stajich J.E."/>
            <person name="Spatafora J.W."/>
            <person name="Visel A."/>
            <person name="Grigoriev I.V."/>
        </authorList>
    </citation>
    <scope>NUCLEOTIDE SEQUENCE [LARGE SCALE GENOMIC DNA]</scope>
    <source>
        <strain evidence="2 3">NRRL Y-17943</strain>
    </source>
</reference>
<feature type="region of interest" description="Disordered" evidence="1">
    <location>
        <begin position="1"/>
        <end position="22"/>
    </location>
</feature>
<sequence length="204" mass="22520">MSQSGSAVETTDGLTDVTEEEYLQEKRRLEDYQTEYIASSYEREPRIPWADVRGSLQAFYTEPLETSEKAWKNSCYRPQSTSIPTGLPPIMNDSEAERERLHAAVNVYASSGFTDTTKSDLISLIEYGHKARSAMFNRSTGRIGTSMTGASSAEGKGQAGPTGHYLHPERHGRPGQDAETGVEAEEEKGQDSHGEHDSVTHMSE</sequence>
<protein>
    <submittedName>
        <fullName evidence="2">Uncharacterized protein</fullName>
    </submittedName>
</protein>
<feature type="compositionally biased region" description="Basic and acidic residues" evidence="1">
    <location>
        <begin position="187"/>
        <end position="204"/>
    </location>
</feature>
<proteinExistence type="predicted"/>
<dbReference type="GeneID" id="33560136"/>
<evidence type="ECO:0000313" key="3">
    <source>
        <dbReference type="Proteomes" id="UP000193218"/>
    </source>
</evidence>
<dbReference type="InParanoid" id="A0A1Y1UG31"/>
<dbReference type="AlphaFoldDB" id="A0A1Y1UG31"/>
<dbReference type="Proteomes" id="UP000193218">
    <property type="component" value="Unassembled WGS sequence"/>
</dbReference>
<organism evidence="2 3">
    <name type="scientific">Kockovaella imperatae</name>
    <dbReference type="NCBI Taxonomy" id="4999"/>
    <lineage>
        <taxon>Eukaryota</taxon>
        <taxon>Fungi</taxon>
        <taxon>Dikarya</taxon>
        <taxon>Basidiomycota</taxon>
        <taxon>Agaricomycotina</taxon>
        <taxon>Tremellomycetes</taxon>
        <taxon>Tremellales</taxon>
        <taxon>Cuniculitremaceae</taxon>
        <taxon>Kockovaella</taxon>
    </lineage>
</organism>
<comment type="caution">
    <text evidence="2">The sequence shown here is derived from an EMBL/GenBank/DDBJ whole genome shotgun (WGS) entry which is preliminary data.</text>
</comment>
<dbReference type="RefSeq" id="XP_021870998.1">
    <property type="nucleotide sequence ID" value="XM_022018327.1"/>
</dbReference>
<dbReference type="EMBL" id="NBSH01000007">
    <property type="protein sequence ID" value="ORX36929.1"/>
    <property type="molecule type" value="Genomic_DNA"/>
</dbReference>
<name>A0A1Y1UG31_9TREE</name>
<evidence type="ECO:0000256" key="1">
    <source>
        <dbReference type="SAM" id="MobiDB-lite"/>
    </source>
</evidence>
<feature type="compositionally biased region" description="Basic and acidic residues" evidence="1">
    <location>
        <begin position="166"/>
        <end position="176"/>
    </location>
</feature>
<keyword evidence="3" id="KW-1185">Reference proteome</keyword>
<accession>A0A1Y1UG31</accession>
<feature type="compositionally biased region" description="Polar residues" evidence="1">
    <location>
        <begin position="140"/>
        <end position="151"/>
    </location>
</feature>
<feature type="compositionally biased region" description="Polar residues" evidence="1">
    <location>
        <begin position="1"/>
        <end position="13"/>
    </location>
</feature>
<feature type="region of interest" description="Disordered" evidence="1">
    <location>
        <begin position="140"/>
        <end position="204"/>
    </location>
</feature>
<evidence type="ECO:0000313" key="2">
    <source>
        <dbReference type="EMBL" id="ORX36929.1"/>
    </source>
</evidence>